<protein>
    <recommendedName>
        <fullName evidence="3">Carboxylic ester hydrolase</fullName>
        <ecNumber evidence="3">3.1.1.-</ecNumber>
    </recommendedName>
</protein>
<dbReference type="AlphaFoldDB" id="A0A9P6EJ16"/>
<dbReference type="InterPro" id="IPR019819">
    <property type="entry name" value="Carboxylesterase_B_CS"/>
</dbReference>
<dbReference type="EC" id="3.1.1.-" evidence="3"/>
<dbReference type="OrthoDB" id="408631at2759"/>
<dbReference type="PANTHER" id="PTHR11559">
    <property type="entry name" value="CARBOXYLESTERASE"/>
    <property type="match status" value="1"/>
</dbReference>
<evidence type="ECO:0000256" key="1">
    <source>
        <dbReference type="ARBA" id="ARBA00005964"/>
    </source>
</evidence>
<dbReference type="InterPro" id="IPR050309">
    <property type="entry name" value="Type-B_Carboxylest/Lipase"/>
</dbReference>
<dbReference type="InterPro" id="IPR019826">
    <property type="entry name" value="Carboxylesterase_B_AS"/>
</dbReference>
<accession>A0A9P6EJ16</accession>
<dbReference type="InterPro" id="IPR002018">
    <property type="entry name" value="CarbesteraseB"/>
</dbReference>
<evidence type="ECO:0000256" key="3">
    <source>
        <dbReference type="RuleBase" id="RU361235"/>
    </source>
</evidence>
<proteinExistence type="inferred from homology"/>
<name>A0A9P6EJ16_9AGAR</name>
<dbReference type="PROSITE" id="PS00941">
    <property type="entry name" value="CARBOXYLESTERASE_B_2"/>
    <property type="match status" value="1"/>
</dbReference>
<feature type="chain" id="PRO_5040533041" description="Carboxylic ester hydrolase" evidence="3">
    <location>
        <begin position="24"/>
        <end position="554"/>
    </location>
</feature>
<organism evidence="5 6">
    <name type="scientific">Crepidotus variabilis</name>
    <dbReference type="NCBI Taxonomy" id="179855"/>
    <lineage>
        <taxon>Eukaryota</taxon>
        <taxon>Fungi</taxon>
        <taxon>Dikarya</taxon>
        <taxon>Basidiomycota</taxon>
        <taxon>Agaricomycotina</taxon>
        <taxon>Agaricomycetes</taxon>
        <taxon>Agaricomycetidae</taxon>
        <taxon>Agaricales</taxon>
        <taxon>Agaricineae</taxon>
        <taxon>Crepidotaceae</taxon>
        <taxon>Crepidotus</taxon>
    </lineage>
</organism>
<dbReference type="PROSITE" id="PS00122">
    <property type="entry name" value="CARBOXYLESTERASE_B_1"/>
    <property type="match status" value="1"/>
</dbReference>
<dbReference type="GO" id="GO:0016787">
    <property type="term" value="F:hydrolase activity"/>
    <property type="evidence" value="ECO:0007669"/>
    <property type="project" value="UniProtKB-KW"/>
</dbReference>
<sequence>MSRALKYLGLCAGLFVSTTAAYASSNPVVHLPYGSFEGNNTPGGLDIFLGIPFAAPPIGARRFALPEPPLLFKGIRKAHSFGAACPQQVAPPPPELPIPFPPIINSVSEDCLFINVYKPSKIPKSTKLPVLFWIYGGGFEIGDTSSSNASDLIRRSIALDEPVIYVSANYRLNAFGFLGGREVKEAGIGNAGLQDQVAALQWVQKYITQFGGDPGRVTIWGESAGAISVGFHMIFNDGNPKGLFAGAIMESGSPNPLPKIESRQQWFDSLVDATKCSGSSDLLECLRRIPYEQLLAAINQTPNIFSYNSVNPVWTPMVDGRLISRDPWVSLKQGKYAKVPFITGVDEDEGTLFSYSSLNVTTNSQFLEYVKSNFLHNITDAQLQAVASAYPEDPAKGSPFHTGTSDAFTPEFKRISAFQGDMFIQAPRRHFLAIASNTQNAYAYRYARGITFPGLGAFHSSELGEFYGQEKGTNFIGADSVVFFAIYGNPNAPKNSISHLSNITWDKWSSSSKNPPLLTFIDPAPSVNITLDTFRQAPIQLLVDLLPTKIGNPF</sequence>
<reference evidence="5" key="1">
    <citation type="submission" date="2020-11" db="EMBL/GenBank/DDBJ databases">
        <authorList>
            <consortium name="DOE Joint Genome Institute"/>
            <person name="Ahrendt S."/>
            <person name="Riley R."/>
            <person name="Andreopoulos W."/>
            <person name="Labutti K."/>
            <person name="Pangilinan J."/>
            <person name="Ruiz-Duenas F.J."/>
            <person name="Barrasa J.M."/>
            <person name="Sanchez-Garcia M."/>
            <person name="Camarero S."/>
            <person name="Miyauchi S."/>
            <person name="Serrano A."/>
            <person name="Linde D."/>
            <person name="Babiker R."/>
            <person name="Drula E."/>
            <person name="Ayuso-Fernandez I."/>
            <person name="Pacheco R."/>
            <person name="Padilla G."/>
            <person name="Ferreira P."/>
            <person name="Barriuso J."/>
            <person name="Kellner H."/>
            <person name="Castanera R."/>
            <person name="Alfaro M."/>
            <person name="Ramirez L."/>
            <person name="Pisabarro A.G."/>
            <person name="Kuo A."/>
            <person name="Tritt A."/>
            <person name="Lipzen A."/>
            <person name="He G."/>
            <person name="Yan M."/>
            <person name="Ng V."/>
            <person name="Cullen D."/>
            <person name="Martin F."/>
            <person name="Rosso M.-N."/>
            <person name="Henrissat B."/>
            <person name="Hibbett D."/>
            <person name="Martinez A.T."/>
            <person name="Grigoriev I.V."/>
        </authorList>
    </citation>
    <scope>NUCLEOTIDE SEQUENCE</scope>
    <source>
        <strain evidence="5">CBS 506.95</strain>
    </source>
</reference>
<keyword evidence="2 3" id="KW-0378">Hydrolase</keyword>
<evidence type="ECO:0000313" key="5">
    <source>
        <dbReference type="EMBL" id="KAF9530016.1"/>
    </source>
</evidence>
<dbReference type="EMBL" id="MU157842">
    <property type="protein sequence ID" value="KAF9530016.1"/>
    <property type="molecule type" value="Genomic_DNA"/>
</dbReference>
<dbReference type="Pfam" id="PF00135">
    <property type="entry name" value="COesterase"/>
    <property type="match status" value="1"/>
</dbReference>
<comment type="similarity">
    <text evidence="1 3">Belongs to the type-B carboxylesterase/lipase family.</text>
</comment>
<evidence type="ECO:0000313" key="6">
    <source>
        <dbReference type="Proteomes" id="UP000807306"/>
    </source>
</evidence>
<keyword evidence="3" id="KW-0732">Signal</keyword>
<feature type="signal peptide" evidence="3">
    <location>
        <begin position="1"/>
        <end position="23"/>
    </location>
</feature>
<keyword evidence="6" id="KW-1185">Reference proteome</keyword>
<evidence type="ECO:0000259" key="4">
    <source>
        <dbReference type="Pfam" id="PF00135"/>
    </source>
</evidence>
<dbReference type="SUPFAM" id="SSF53474">
    <property type="entry name" value="alpha/beta-Hydrolases"/>
    <property type="match status" value="1"/>
</dbReference>
<dbReference type="Gene3D" id="3.40.50.1820">
    <property type="entry name" value="alpha/beta hydrolase"/>
    <property type="match status" value="1"/>
</dbReference>
<evidence type="ECO:0000256" key="2">
    <source>
        <dbReference type="ARBA" id="ARBA00022801"/>
    </source>
</evidence>
<gene>
    <name evidence="5" type="ORF">CPB83DRAFT_851445</name>
</gene>
<comment type="caution">
    <text evidence="5">The sequence shown here is derived from an EMBL/GenBank/DDBJ whole genome shotgun (WGS) entry which is preliminary data.</text>
</comment>
<feature type="domain" description="Carboxylesterase type B" evidence="4">
    <location>
        <begin position="26"/>
        <end position="470"/>
    </location>
</feature>
<dbReference type="Proteomes" id="UP000807306">
    <property type="component" value="Unassembled WGS sequence"/>
</dbReference>
<dbReference type="InterPro" id="IPR029058">
    <property type="entry name" value="AB_hydrolase_fold"/>
</dbReference>